<dbReference type="InParanoid" id="G4T9S1"/>
<dbReference type="Gene3D" id="3.40.390.10">
    <property type="entry name" value="Collagenase (Catalytic Domain)"/>
    <property type="match status" value="1"/>
</dbReference>
<evidence type="ECO:0000256" key="9">
    <source>
        <dbReference type="SAM" id="SignalP"/>
    </source>
</evidence>
<dbReference type="AlphaFoldDB" id="G4T9S1"/>
<dbReference type="STRING" id="1109443.G4T9S1"/>
<keyword evidence="6" id="KW-0862">Zinc</keyword>
<keyword evidence="8" id="KW-1015">Disulfide bond</keyword>
<name>G4T9S1_SERID</name>
<keyword evidence="3" id="KW-0479">Metal-binding</keyword>
<dbReference type="Proteomes" id="UP000007148">
    <property type="component" value="Unassembled WGS sequence"/>
</dbReference>
<dbReference type="SUPFAM" id="SSF55486">
    <property type="entry name" value="Metalloproteases ('zincins'), catalytic domain"/>
    <property type="match status" value="1"/>
</dbReference>
<dbReference type="PANTHER" id="PTHR47466">
    <property type="match status" value="1"/>
</dbReference>
<evidence type="ECO:0000313" key="12">
    <source>
        <dbReference type="Proteomes" id="UP000007148"/>
    </source>
</evidence>
<dbReference type="MEROPS" id="M43.008"/>
<evidence type="ECO:0000259" key="10">
    <source>
        <dbReference type="Pfam" id="PF05572"/>
    </source>
</evidence>
<keyword evidence="12" id="KW-1185">Reference proteome</keyword>
<evidence type="ECO:0000256" key="8">
    <source>
        <dbReference type="ARBA" id="ARBA00023157"/>
    </source>
</evidence>
<sequence>MRFASLFLGLLALPFAIAAPLANETTADGDVETRGCVNTLTADEANEVQTRLDTELAKADVPDFNSNSTRTAPIRVVWHVVHGSFWPWSSGYLSDFDVRRSINAMNSHYAGTGIRFTLGAIRRTRNYNWFNYADYGNAYQTAMKNALHVGGRETLNIYSVRLTPRTLGYATWPWNYRIRPRDDGVVIKYTTIPGGSSTNYNQGKTLTHEVGHWLGLYHVFQGNSCTGRGDYVQDTPPQLTETVGCPAFKDTCPGGGPDSIHNYMDYSYDRCMNRFTSGQGYRARQAAWVYRGL</sequence>
<comment type="caution">
    <text evidence="11">The sequence shown here is derived from an EMBL/GenBank/DDBJ whole genome shotgun (WGS) entry which is preliminary data.</text>
</comment>
<evidence type="ECO:0000256" key="7">
    <source>
        <dbReference type="ARBA" id="ARBA00023049"/>
    </source>
</evidence>
<comment type="similarity">
    <text evidence="1">Belongs to the peptidase M43B family.</text>
</comment>
<dbReference type="PANTHER" id="PTHR47466:SF1">
    <property type="entry name" value="METALLOPROTEASE MEP1 (AFU_ORTHOLOGUE AFUA_1G07730)-RELATED"/>
    <property type="match status" value="1"/>
</dbReference>
<dbReference type="InterPro" id="IPR024079">
    <property type="entry name" value="MetalloPept_cat_dom_sf"/>
</dbReference>
<keyword evidence="7 11" id="KW-0482">Metalloprotease</keyword>
<dbReference type="GO" id="GO:0006508">
    <property type="term" value="P:proteolysis"/>
    <property type="evidence" value="ECO:0007669"/>
    <property type="project" value="UniProtKB-KW"/>
</dbReference>
<evidence type="ECO:0000256" key="2">
    <source>
        <dbReference type="ARBA" id="ARBA00022670"/>
    </source>
</evidence>
<evidence type="ECO:0000256" key="1">
    <source>
        <dbReference type="ARBA" id="ARBA00008721"/>
    </source>
</evidence>
<keyword evidence="4 9" id="KW-0732">Signal</keyword>
<gene>
    <name evidence="11" type="ORF">PIIN_01931</name>
</gene>
<keyword evidence="5" id="KW-0378">Hydrolase</keyword>
<reference evidence="11 12" key="1">
    <citation type="journal article" date="2011" name="PLoS Pathog.">
        <title>Endophytic Life Strategies Decoded by Genome and Transcriptome Analyses of the Mutualistic Root Symbiont Piriformospora indica.</title>
        <authorList>
            <person name="Zuccaro A."/>
            <person name="Lahrmann U."/>
            <person name="Guldener U."/>
            <person name="Langen G."/>
            <person name="Pfiffi S."/>
            <person name="Biedenkopf D."/>
            <person name="Wong P."/>
            <person name="Samans B."/>
            <person name="Grimm C."/>
            <person name="Basiewicz M."/>
            <person name="Murat C."/>
            <person name="Martin F."/>
            <person name="Kogel K.H."/>
        </authorList>
    </citation>
    <scope>NUCLEOTIDE SEQUENCE [LARGE SCALE GENOMIC DNA]</scope>
    <source>
        <strain evidence="11 12">DSM 11827</strain>
    </source>
</reference>
<dbReference type="EMBL" id="CAFZ01000025">
    <property type="protein sequence ID" value="CCA68064.1"/>
    <property type="molecule type" value="Genomic_DNA"/>
</dbReference>
<dbReference type="CDD" id="cd04275">
    <property type="entry name" value="ZnMc_pappalysin_like"/>
    <property type="match status" value="1"/>
</dbReference>
<dbReference type="OrthoDB" id="536211at2759"/>
<dbReference type="GO" id="GO:0046872">
    <property type="term" value="F:metal ion binding"/>
    <property type="evidence" value="ECO:0007669"/>
    <property type="project" value="UniProtKB-KW"/>
</dbReference>
<organism evidence="11 12">
    <name type="scientific">Serendipita indica (strain DSM 11827)</name>
    <name type="common">Root endophyte fungus</name>
    <name type="synonym">Piriformospora indica</name>
    <dbReference type="NCBI Taxonomy" id="1109443"/>
    <lineage>
        <taxon>Eukaryota</taxon>
        <taxon>Fungi</taxon>
        <taxon>Dikarya</taxon>
        <taxon>Basidiomycota</taxon>
        <taxon>Agaricomycotina</taxon>
        <taxon>Agaricomycetes</taxon>
        <taxon>Sebacinales</taxon>
        <taxon>Serendipitaceae</taxon>
        <taxon>Serendipita</taxon>
    </lineage>
</organism>
<feature type="chain" id="PRO_5003468514" evidence="9">
    <location>
        <begin position="19"/>
        <end position="293"/>
    </location>
</feature>
<dbReference type="GO" id="GO:0008237">
    <property type="term" value="F:metallopeptidase activity"/>
    <property type="evidence" value="ECO:0007669"/>
    <property type="project" value="UniProtKB-KW"/>
</dbReference>
<protein>
    <submittedName>
        <fullName evidence="11">Related to metalloprotease MEP1</fullName>
    </submittedName>
</protein>
<dbReference type="InterPro" id="IPR008754">
    <property type="entry name" value="Peptidase_M43"/>
</dbReference>
<dbReference type="Pfam" id="PF05572">
    <property type="entry name" value="Peptidase_M43"/>
    <property type="match status" value="1"/>
</dbReference>
<keyword evidence="2 11" id="KW-0645">Protease</keyword>
<dbReference type="HOGENOM" id="CLU_048726_1_1_1"/>
<feature type="domain" description="Peptidase M43 pregnancy-associated plasma-A" evidence="10">
    <location>
        <begin position="196"/>
        <end position="284"/>
    </location>
</feature>
<evidence type="ECO:0000256" key="3">
    <source>
        <dbReference type="ARBA" id="ARBA00022723"/>
    </source>
</evidence>
<accession>G4T9S1</accession>
<evidence type="ECO:0000256" key="5">
    <source>
        <dbReference type="ARBA" id="ARBA00022801"/>
    </source>
</evidence>
<evidence type="ECO:0000256" key="4">
    <source>
        <dbReference type="ARBA" id="ARBA00022729"/>
    </source>
</evidence>
<evidence type="ECO:0000313" key="11">
    <source>
        <dbReference type="EMBL" id="CCA68064.1"/>
    </source>
</evidence>
<evidence type="ECO:0000256" key="6">
    <source>
        <dbReference type="ARBA" id="ARBA00022833"/>
    </source>
</evidence>
<dbReference type="eggNOG" id="ENOG502RYKG">
    <property type="taxonomic scope" value="Eukaryota"/>
</dbReference>
<feature type="signal peptide" evidence="9">
    <location>
        <begin position="1"/>
        <end position="18"/>
    </location>
</feature>
<proteinExistence type="inferred from homology"/>